<feature type="transmembrane region" description="Helical" evidence="6">
    <location>
        <begin position="424"/>
        <end position="444"/>
    </location>
</feature>
<evidence type="ECO:0000256" key="6">
    <source>
        <dbReference type="SAM" id="Phobius"/>
    </source>
</evidence>
<dbReference type="InterPro" id="IPR045225">
    <property type="entry name" value="Uracil/uridine/allantoin_perm"/>
</dbReference>
<protein>
    <submittedName>
        <fullName evidence="7">Related to uracil permease</fullName>
    </submittedName>
</protein>
<keyword evidence="8" id="KW-1185">Reference proteome</keyword>
<dbReference type="Proteomes" id="UP000225277">
    <property type="component" value="Unassembled WGS sequence"/>
</dbReference>
<dbReference type="EMBL" id="FJUY01000013">
    <property type="protein sequence ID" value="CZT22193.1"/>
    <property type="molecule type" value="Genomic_DNA"/>
</dbReference>
<dbReference type="GO" id="GO:0015205">
    <property type="term" value="F:nucleobase transmembrane transporter activity"/>
    <property type="evidence" value="ECO:0007669"/>
    <property type="project" value="TreeGrafter"/>
</dbReference>
<keyword evidence="3 6" id="KW-0812">Transmembrane</keyword>
<evidence type="ECO:0000313" key="8">
    <source>
        <dbReference type="Proteomes" id="UP000225277"/>
    </source>
</evidence>
<dbReference type="PANTHER" id="PTHR30618:SF0">
    <property type="entry name" value="PURINE-URACIL PERMEASE NCS1"/>
    <property type="match status" value="1"/>
</dbReference>
<feature type="transmembrane region" description="Helical" evidence="6">
    <location>
        <begin position="171"/>
        <end position="192"/>
    </location>
</feature>
<evidence type="ECO:0000256" key="5">
    <source>
        <dbReference type="ARBA" id="ARBA00023136"/>
    </source>
</evidence>
<dbReference type="InterPro" id="IPR001248">
    <property type="entry name" value="Pur-cyt_permease"/>
</dbReference>
<dbReference type="AlphaFoldDB" id="A0A2D3VLP2"/>
<evidence type="ECO:0000313" key="7">
    <source>
        <dbReference type="EMBL" id="CZT22193.1"/>
    </source>
</evidence>
<feature type="transmembrane region" description="Helical" evidence="6">
    <location>
        <begin position="131"/>
        <end position="151"/>
    </location>
</feature>
<evidence type="ECO:0000256" key="3">
    <source>
        <dbReference type="ARBA" id="ARBA00022692"/>
    </source>
</evidence>
<accession>A0A2D3VLP2</accession>
<keyword evidence="4 6" id="KW-1133">Transmembrane helix</keyword>
<dbReference type="Gene3D" id="1.10.4160.10">
    <property type="entry name" value="Hydantoin permease"/>
    <property type="match status" value="1"/>
</dbReference>
<evidence type="ECO:0000256" key="4">
    <source>
        <dbReference type="ARBA" id="ARBA00022989"/>
    </source>
</evidence>
<feature type="transmembrane region" description="Helical" evidence="6">
    <location>
        <begin position="450"/>
        <end position="473"/>
    </location>
</feature>
<dbReference type="Pfam" id="PF02133">
    <property type="entry name" value="Transp_cyt_pur"/>
    <property type="match status" value="1"/>
</dbReference>
<feature type="transmembrane region" description="Helical" evidence="6">
    <location>
        <begin position="297"/>
        <end position="319"/>
    </location>
</feature>
<feature type="transmembrane region" description="Helical" evidence="6">
    <location>
        <begin position="224"/>
        <end position="245"/>
    </location>
</feature>
<dbReference type="GO" id="GO:0005886">
    <property type="term" value="C:plasma membrane"/>
    <property type="evidence" value="ECO:0007669"/>
    <property type="project" value="TreeGrafter"/>
</dbReference>
<organism evidence="7 8">
    <name type="scientific">Ramularia collo-cygni</name>
    <dbReference type="NCBI Taxonomy" id="112498"/>
    <lineage>
        <taxon>Eukaryota</taxon>
        <taxon>Fungi</taxon>
        <taxon>Dikarya</taxon>
        <taxon>Ascomycota</taxon>
        <taxon>Pezizomycotina</taxon>
        <taxon>Dothideomycetes</taxon>
        <taxon>Dothideomycetidae</taxon>
        <taxon>Mycosphaerellales</taxon>
        <taxon>Mycosphaerellaceae</taxon>
        <taxon>Ramularia</taxon>
    </lineage>
</organism>
<dbReference type="RefSeq" id="XP_023629082.1">
    <property type="nucleotide sequence ID" value="XM_023773314.1"/>
</dbReference>
<name>A0A2D3VLP2_9PEZI</name>
<gene>
    <name evidence="7" type="ORF">RCC_08062</name>
</gene>
<feature type="transmembrane region" description="Helical" evidence="6">
    <location>
        <begin position="331"/>
        <end position="362"/>
    </location>
</feature>
<feature type="transmembrane region" description="Helical" evidence="6">
    <location>
        <begin position="535"/>
        <end position="558"/>
    </location>
</feature>
<dbReference type="OrthoDB" id="2018619at2759"/>
<comment type="similarity">
    <text evidence="2">Belongs to the purine-cytosine permease (2.A.39) family.</text>
</comment>
<reference evidence="7 8" key="1">
    <citation type="submission" date="2016-03" db="EMBL/GenBank/DDBJ databases">
        <authorList>
            <person name="Ploux O."/>
        </authorList>
    </citation>
    <scope>NUCLEOTIDE SEQUENCE [LARGE SCALE GENOMIC DNA]</scope>
    <source>
        <strain evidence="7 8">URUG2</strain>
    </source>
</reference>
<evidence type="ECO:0000256" key="2">
    <source>
        <dbReference type="ARBA" id="ARBA00008974"/>
    </source>
</evidence>
<feature type="transmembrane region" description="Helical" evidence="6">
    <location>
        <begin position="494"/>
        <end position="523"/>
    </location>
</feature>
<keyword evidence="5 6" id="KW-0472">Membrane</keyword>
<dbReference type="GeneID" id="35603163"/>
<feature type="transmembrane region" description="Helical" evidence="6">
    <location>
        <begin position="382"/>
        <end position="403"/>
    </location>
</feature>
<evidence type="ECO:0000256" key="1">
    <source>
        <dbReference type="ARBA" id="ARBA00004141"/>
    </source>
</evidence>
<comment type="subcellular location">
    <subcellularLocation>
        <location evidence="1">Membrane</location>
        <topology evidence="1">Multi-pass membrane protein</topology>
    </subcellularLocation>
</comment>
<dbReference type="PANTHER" id="PTHR30618">
    <property type="entry name" value="NCS1 FAMILY PURINE/PYRIMIDINE TRANSPORTER"/>
    <property type="match status" value="1"/>
</dbReference>
<proteinExistence type="inferred from homology"/>
<sequence>MWALRSPPKAPIYRDIISDLSPPFSPSLPIYLLRSWWNSSACIYILQQYSGAMPSILSTAQDAIRVKKVQHSDSNGQAQTYGKWSNKDLEPTPPAERNWSPLYYFAFQFSIAFSPTTYNIGSTLFSIGLNYWTIIIASFVGTFLCCLVLYFNARGPVFYHVGFPVYARASAGIYGSLFFIFIRAVVAIFYMGTQTFYASRLLNVALRCVFGDSWTNIPNHLPEAAGITTSGMLAFFLTWLVQFPFAWLHPSKAGPLFVVKSILSPTAYIATMIWALVKFNGVELDLGEEAVEGSALGWAFMRAINTVVSGVVPPMVNIADLARYGHSPTDILPLTLGLLLSKPLVILLGLFTTAACLKHYGLAPWNLWDFYSLVLSEFWSPGTRTAVFLCCIIQAFATIVTNVSSNAIPVGCDLSGLFPGYFTIVRGMVVCHLWVWPVVPWLLVNSAQNFLTFLGSYLIFITPCVACMIVDYWGARKGNLHVPSLYRAEKGAPYFYTGGFNLRVFAAWAVGVGLVISGIAGAVKPGSISQTAVNVYYLGFVLSFAGSGITYWVLCWIWPVRVFPRGRHENEGREWEVLVPTEGFFVDDEPLPGYIREKMLFGEEPVGVVIVEEETTTTQTKKGEKKQ</sequence>
<feature type="transmembrane region" description="Helical" evidence="6">
    <location>
        <begin position="257"/>
        <end position="277"/>
    </location>
</feature>